<feature type="transmembrane region" description="Helical" evidence="2">
    <location>
        <begin position="303"/>
        <end position="323"/>
    </location>
</feature>
<evidence type="ECO:0000313" key="3">
    <source>
        <dbReference type="EMBL" id="CAI9302859.1"/>
    </source>
</evidence>
<proteinExistence type="predicted"/>
<keyword evidence="4" id="KW-1185">Reference proteome</keyword>
<dbReference type="AlphaFoldDB" id="A0AA36ENW8"/>
<feature type="region of interest" description="Disordered" evidence="1">
    <location>
        <begin position="531"/>
        <end position="553"/>
    </location>
</feature>
<evidence type="ECO:0000256" key="2">
    <source>
        <dbReference type="SAM" id="Phobius"/>
    </source>
</evidence>
<feature type="transmembrane region" description="Helical" evidence="2">
    <location>
        <begin position="467"/>
        <end position="487"/>
    </location>
</feature>
<feature type="transmembrane region" description="Helical" evidence="2">
    <location>
        <begin position="362"/>
        <end position="382"/>
    </location>
</feature>
<dbReference type="PANTHER" id="PTHR31033">
    <property type="entry name" value="PROTEIN, PUTATIVE-RELATED"/>
    <property type="match status" value="1"/>
</dbReference>
<feature type="transmembrane region" description="Helical" evidence="2">
    <location>
        <begin position="499"/>
        <end position="521"/>
    </location>
</feature>
<gene>
    <name evidence="3" type="ORF">LSALG_LOCUS41323</name>
</gene>
<keyword evidence="2" id="KW-0472">Membrane</keyword>
<dbReference type="GO" id="GO:0009507">
    <property type="term" value="C:chloroplast"/>
    <property type="evidence" value="ECO:0007669"/>
    <property type="project" value="TreeGrafter"/>
</dbReference>
<evidence type="ECO:0000256" key="1">
    <source>
        <dbReference type="SAM" id="MobiDB-lite"/>
    </source>
</evidence>
<feature type="transmembrane region" description="Helical" evidence="2">
    <location>
        <begin position="335"/>
        <end position="356"/>
    </location>
</feature>
<feature type="region of interest" description="Disordered" evidence="1">
    <location>
        <begin position="199"/>
        <end position="218"/>
    </location>
</feature>
<feature type="compositionally biased region" description="Basic and acidic residues" evidence="1">
    <location>
        <begin position="62"/>
        <end position="71"/>
    </location>
</feature>
<evidence type="ECO:0000313" key="4">
    <source>
        <dbReference type="Proteomes" id="UP001177003"/>
    </source>
</evidence>
<accession>A0AA36ENW8</accession>
<reference evidence="3" key="1">
    <citation type="submission" date="2023-04" db="EMBL/GenBank/DDBJ databases">
        <authorList>
            <person name="Vijverberg K."/>
            <person name="Xiong W."/>
            <person name="Schranz E."/>
        </authorList>
    </citation>
    <scope>NUCLEOTIDE SEQUENCE</scope>
</reference>
<keyword evidence="2" id="KW-0812">Transmembrane</keyword>
<sequence length="597" mass="65571">MEDIHPPWLRSLCQLSDTLFSSSHVQETTTYEAHGSAIEPDFEEYIEKMGSPIFPKKPQKLSNKDSYEARRTKGPISEDGPNFDKAFRLFHSQNGVVPLSEGSLQFPQKLKADSMSHQFNPLAAKAATISLSGFGGPFGFDAFGEMFKNQQKKHKSNKKDFSEDWGTRGRIIATAPNFDNSLSWFDTSFGAFKEIGFNKPQKSSKKDSSENGDLNMGGNYPSTSSYLGSYFEDPLAPTDSQFSSSMYTPWHYGDIWHSNGALTRSCSNTIPIVAKPSNNKNKSLPAIWGATTAWANNFLPPSMLPRMIVMSAIGMATNVPLGMWRQHTPTFSPSWFIATLATIPFFIPMFCASDFIPKPIMLFTLGASVLLGQIIGSLAQWYRLGVIPIDTTPPTVTQDMVVARSNGAEATPFHIEVSITLWRYRVVFYVSSQKISLCVSCKHTLPETLTQTTSANNLTPQPMIKQILLAGGMAMAAKIPLGMLHGLKKFHFLGELCNWVLMQPQTTMALTFGGSILGMIVRSMAEQYRLEPTAATPPPSPETEASVGGGGSDQAEEMAFHIKVVISLWSCLISLDSSPLESSFLVSQQLALPSSSE</sequence>
<dbReference type="Proteomes" id="UP001177003">
    <property type="component" value="Chromosome 9"/>
</dbReference>
<keyword evidence="2" id="KW-1133">Transmembrane helix</keyword>
<organism evidence="3 4">
    <name type="scientific">Lactuca saligna</name>
    <name type="common">Willowleaf lettuce</name>
    <dbReference type="NCBI Taxonomy" id="75948"/>
    <lineage>
        <taxon>Eukaryota</taxon>
        <taxon>Viridiplantae</taxon>
        <taxon>Streptophyta</taxon>
        <taxon>Embryophyta</taxon>
        <taxon>Tracheophyta</taxon>
        <taxon>Spermatophyta</taxon>
        <taxon>Magnoliopsida</taxon>
        <taxon>eudicotyledons</taxon>
        <taxon>Gunneridae</taxon>
        <taxon>Pentapetalae</taxon>
        <taxon>asterids</taxon>
        <taxon>campanulids</taxon>
        <taxon>Asterales</taxon>
        <taxon>Asteraceae</taxon>
        <taxon>Cichorioideae</taxon>
        <taxon>Cichorieae</taxon>
        <taxon>Lactucinae</taxon>
        <taxon>Lactuca</taxon>
    </lineage>
</organism>
<dbReference type="EMBL" id="OX465085">
    <property type="protein sequence ID" value="CAI9302859.1"/>
    <property type="molecule type" value="Genomic_DNA"/>
</dbReference>
<dbReference type="PANTHER" id="PTHR31033:SF36">
    <property type="match status" value="1"/>
</dbReference>
<feature type="region of interest" description="Disordered" evidence="1">
    <location>
        <begin position="53"/>
        <end position="78"/>
    </location>
</feature>
<protein>
    <submittedName>
        <fullName evidence="3">Uncharacterized protein</fullName>
    </submittedName>
</protein>
<name>A0AA36ENW8_LACSI</name>